<dbReference type="InterPro" id="IPR008780">
    <property type="entry name" value="Plasmodium_Vir"/>
</dbReference>
<dbReference type="GeneID" id="14696380"/>
<evidence type="ECO:0000313" key="1">
    <source>
        <dbReference type="EMBL" id="GAB69838.1"/>
    </source>
</evidence>
<accession>K6UNV5</accession>
<sequence length="250" mass="29313">MIIIRRKLQKLYNCIKFIKKVSFQILVNLLVLKECFVLESIIKEVSNIINYIRYWLFEKIGEIYTRETARIADVLFFNELIDAWTFINAGILKKTCNPDRIKDVKLNELKNRIFSYIYFKNIVNIKNVIASGKKADCDKYLTYLNSFKEVHDGYKNEHCEKSGVPSLNGTDYFSCNDKGELASLINKLEECKSAEKPNPETQSSSKFNDYNKCIKCKRFAGYSNHKYIKFIRFNKFNRSSESRKINTSSD</sequence>
<evidence type="ECO:0000313" key="2">
    <source>
        <dbReference type="Proteomes" id="UP000006319"/>
    </source>
</evidence>
<dbReference type="EMBL" id="DF157931">
    <property type="protein sequence ID" value="GAB69838.1"/>
    <property type="molecule type" value="Genomic_DNA"/>
</dbReference>
<dbReference type="AlphaFoldDB" id="K6UNV5"/>
<dbReference type="PhylomeDB" id="K6UNV5"/>
<protein>
    <submittedName>
        <fullName evidence="1">CYIR protein</fullName>
    </submittedName>
</protein>
<dbReference type="KEGG" id="pcy:PCYB_005870"/>
<dbReference type="RefSeq" id="XP_004228056.1">
    <property type="nucleotide sequence ID" value="XM_004228008.1"/>
</dbReference>
<proteinExistence type="predicted"/>
<gene>
    <name evidence="1" type="ORF">PCYB_005870</name>
</gene>
<reference evidence="1 2" key="1">
    <citation type="journal article" date="2012" name="Nat. Genet.">
        <title>Plasmodium cynomolgi genome sequences provide insight into Plasmodium vivax and the monkey malaria clade.</title>
        <authorList>
            <person name="Tachibana S."/>
            <person name="Sullivan S.A."/>
            <person name="Kawai S."/>
            <person name="Nakamura S."/>
            <person name="Kim H.R."/>
            <person name="Goto N."/>
            <person name="Arisue N."/>
            <person name="Palacpac N.M.Q."/>
            <person name="Honma H."/>
            <person name="Yagi M."/>
            <person name="Tougan T."/>
            <person name="Katakai Y."/>
            <person name="Kaneko O."/>
            <person name="Mita T."/>
            <person name="Kita K."/>
            <person name="Yasutomi Y."/>
            <person name="Sutton P.L."/>
            <person name="Shakhbatyan R."/>
            <person name="Horii T."/>
            <person name="Yasunaga T."/>
            <person name="Barnwell J.W."/>
            <person name="Escalante A.A."/>
            <person name="Carlton J.M."/>
            <person name="Tanabe K."/>
        </authorList>
    </citation>
    <scope>NUCLEOTIDE SEQUENCE [LARGE SCALE GENOMIC DNA]</scope>
    <source>
        <strain evidence="1 2">B</strain>
    </source>
</reference>
<dbReference type="VEuPathDB" id="PlasmoDB:PCYB_005870"/>
<dbReference type="Proteomes" id="UP000006319">
    <property type="component" value="Unassembled WGS sequence"/>
</dbReference>
<organism evidence="1 2">
    <name type="scientific">Plasmodium cynomolgi (strain B)</name>
    <dbReference type="NCBI Taxonomy" id="1120755"/>
    <lineage>
        <taxon>Eukaryota</taxon>
        <taxon>Sar</taxon>
        <taxon>Alveolata</taxon>
        <taxon>Apicomplexa</taxon>
        <taxon>Aconoidasida</taxon>
        <taxon>Haemosporida</taxon>
        <taxon>Plasmodiidae</taxon>
        <taxon>Plasmodium</taxon>
        <taxon>Plasmodium (Plasmodium)</taxon>
    </lineage>
</organism>
<name>K6UNV5_PLACD</name>
<dbReference type="OrthoDB" id="389174at2759"/>
<keyword evidence="2" id="KW-1185">Reference proteome</keyword>
<dbReference type="Pfam" id="PF05795">
    <property type="entry name" value="Plasmodium_Vir"/>
    <property type="match status" value="1"/>
</dbReference>